<evidence type="ECO:0000313" key="2">
    <source>
        <dbReference type="Proteomes" id="UP001161064"/>
    </source>
</evidence>
<sequence length="87" mass="9649">MSRQVQISFRNLPNRRSDAADLTRQIAHKQSNEAFGVGKACTKAFPDKKTEIAGWIREKSSPQINQALPHPHALKVLAITTAPNPFT</sequence>
<organism evidence="1 2">
    <name type="scientific">Candidatus Phycosocius spiralis</name>
    <dbReference type="NCBI Taxonomy" id="2815099"/>
    <lineage>
        <taxon>Bacteria</taxon>
        <taxon>Pseudomonadati</taxon>
        <taxon>Pseudomonadota</taxon>
        <taxon>Alphaproteobacteria</taxon>
        <taxon>Caulobacterales</taxon>
        <taxon>Caulobacterales incertae sedis</taxon>
        <taxon>Candidatus Phycosocius</taxon>
    </lineage>
</organism>
<reference evidence="1" key="1">
    <citation type="submission" date="2021-05" db="EMBL/GenBank/DDBJ databases">
        <authorList>
            <person name="Tanabe Y."/>
        </authorList>
    </citation>
    <scope>NUCLEOTIDE SEQUENCE</scope>
    <source>
        <strain evidence="1">BOTRYCO-1</strain>
    </source>
</reference>
<reference evidence="1" key="2">
    <citation type="journal article" date="2023" name="ISME Commun">
        <title>Characterization of a bloom-associated alphaproteobacterial lineage, 'Candidatus Phycosocius': insights into freshwater algal-bacterial interactions.</title>
        <authorList>
            <person name="Tanabe Y."/>
            <person name="Yamaguchi H."/>
            <person name="Yoshida M."/>
            <person name="Kai A."/>
            <person name="Okazaki Y."/>
        </authorList>
    </citation>
    <scope>NUCLEOTIDE SEQUENCE</scope>
    <source>
        <strain evidence="1">BOTRYCO-1</strain>
    </source>
</reference>
<name>A0ABQ4PTB3_9PROT</name>
<protein>
    <submittedName>
        <fullName evidence="1">Uncharacterized protein</fullName>
    </submittedName>
</protein>
<accession>A0ABQ4PTB3</accession>
<proteinExistence type="predicted"/>
<comment type="caution">
    <text evidence="1">The sequence shown here is derived from an EMBL/GenBank/DDBJ whole genome shotgun (WGS) entry which is preliminary data.</text>
</comment>
<evidence type="ECO:0000313" key="1">
    <source>
        <dbReference type="EMBL" id="GIU66144.1"/>
    </source>
</evidence>
<keyword evidence="2" id="KW-1185">Reference proteome</keyword>
<dbReference type="RefSeq" id="WP_284358612.1">
    <property type="nucleotide sequence ID" value="NZ_BPFZ01000001.1"/>
</dbReference>
<gene>
    <name evidence="1" type="ORF">PsB1_0298</name>
</gene>
<dbReference type="EMBL" id="BPFZ01000001">
    <property type="protein sequence ID" value="GIU66144.1"/>
    <property type="molecule type" value="Genomic_DNA"/>
</dbReference>
<dbReference type="Proteomes" id="UP001161064">
    <property type="component" value="Unassembled WGS sequence"/>
</dbReference>